<dbReference type="SUPFAM" id="SSF50985">
    <property type="entry name" value="RCC1/BLIP-II"/>
    <property type="match status" value="1"/>
</dbReference>
<reference evidence="1" key="1">
    <citation type="journal article" date="2022" name="bioRxiv">
        <title>Genomics of Preaxostyla Flagellates Illuminates Evolutionary Transitions and the Path Towards Mitochondrial Loss.</title>
        <authorList>
            <person name="Novak L.V.F."/>
            <person name="Treitli S.C."/>
            <person name="Pyrih J."/>
            <person name="Halakuc P."/>
            <person name="Pipaliya S.V."/>
            <person name="Vacek V."/>
            <person name="Brzon O."/>
            <person name="Soukal P."/>
            <person name="Eme L."/>
            <person name="Dacks J.B."/>
            <person name="Karnkowska A."/>
            <person name="Elias M."/>
            <person name="Hampl V."/>
        </authorList>
    </citation>
    <scope>NUCLEOTIDE SEQUENCE</scope>
    <source>
        <strain evidence="1">RCP-MX</strain>
    </source>
</reference>
<comment type="caution">
    <text evidence="1">The sequence shown here is derived from an EMBL/GenBank/DDBJ whole genome shotgun (WGS) entry which is preliminary data.</text>
</comment>
<gene>
    <name evidence="1" type="ORF">PAPYR_1727</name>
</gene>
<dbReference type="InterPro" id="IPR009091">
    <property type="entry name" value="RCC1/BLIP-II"/>
</dbReference>
<dbReference type="Gene3D" id="2.130.10.30">
    <property type="entry name" value="Regulator of chromosome condensation 1/beta-lactamase-inhibitor protein II"/>
    <property type="match status" value="1"/>
</dbReference>
<dbReference type="Proteomes" id="UP001141327">
    <property type="component" value="Unassembled WGS sequence"/>
</dbReference>
<sequence>MIKKHLLFLEMGDTSVTGFREIALPAGCRIAQLVVNRMYAHSFLLCDDDRLFVAGANNAEGALCLESTQEGVPFTQITLPAGKTLKTVTSCITNTILLMTDGSLYGCGSSSFAQVLFAPRALTLVVLIVRQGNNENSLLPAASNTSRQRYAEAHKAHKAQAGWLS</sequence>
<protein>
    <submittedName>
        <fullName evidence="1">Uncharacterized protein</fullName>
    </submittedName>
</protein>
<evidence type="ECO:0000313" key="2">
    <source>
        <dbReference type="Proteomes" id="UP001141327"/>
    </source>
</evidence>
<accession>A0ABQ8US16</accession>
<keyword evidence="2" id="KW-1185">Reference proteome</keyword>
<dbReference type="EMBL" id="JAPMOS010000006">
    <property type="protein sequence ID" value="KAJ4461618.1"/>
    <property type="molecule type" value="Genomic_DNA"/>
</dbReference>
<evidence type="ECO:0000313" key="1">
    <source>
        <dbReference type="EMBL" id="KAJ4461618.1"/>
    </source>
</evidence>
<organism evidence="1 2">
    <name type="scientific">Paratrimastix pyriformis</name>
    <dbReference type="NCBI Taxonomy" id="342808"/>
    <lineage>
        <taxon>Eukaryota</taxon>
        <taxon>Metamonada</taxon>
        <taxon>Preaxostyla</taxon>
        <taxon>Paratrimastigidae</taxon>
        <taxon>Paratrimastix</taxon>
    </lineage>
</organism>
<proteinExistence type="predicted"/>
<name>A0ABQ8US16_9EUKA</name>